<dbReference type="InterPro" id="IPR010106">
    <property type="entry name" value="RpnA"/>
</dbReference>
<dbReference type="Pfam" id="PF12784">
    <property type="entry name" value="PDDEXK_2"/>
    <property type="match status" value="1"/>
</dbReference>
<dbReference type="PANTHER" id="PTHR41317:SF1">
    <property type="entry name" value="PD-(D_E)XK NUCLEASE FAMILY TRANSPOSASE"/>
    <property type="match status" value="1"/>
</dbReference>
<dbReference type="Proteomes" id="UP000704341">
    <property type="component" value="Unassembled WGS sequence"/>
</dbReference>
<organism evidence="2 3">
    <name type="scientific">Limosilactobacillus walteri</name>
    <dbReference type="NCBI Taxonomy" id="2268022"/>
    <lineage>
        <taxon>Bacteria</taxon>
        <taxon>Bacillati</taxon>
        <taxon>Bacillota</taxon>
        <taxon>Bacilli</taxon>
        <taxon>Lactobacillales</taxon>
        <taxon>Lactobacillaceae</taxon>
        <taxon>Limosilactobacillus</taxon>
    </lineage>
</organism>
<evidence type="ECO:0000256" key="1">
    <source>
        <dbReference type="SAM" id="MobiDB-lite"/>
    </source>
</evidence>
<proteinExistence type="predicted"/>
<keyword evidence="3" id="KW-1185">Reference proteome</keyword>
<dbReference type="EMBL" id="QORN01000003">
    <property type="protein sequence ID" value="MBD5805727.1"/>
    <property type="molecule type" value="Genomic_DNA"/>
</dbReference>
<comment type="caution">
    <text evidence="2">The sequence shown here is derived from an EMBL/GenBank/DDBJ whole genome shotgun (WGS) entry which is preliminary data.</text>
</comment>
<dbReference type="PANTHER" id="PTHR41317">
    <property type="entry name" value="PD-(D_E)XK NUCLEASE FAMILY TRANSPOSASE"/>
    <property type="match status" value="1"/>
</dbReference>
<accession>A0ABR8P405</accession>
<evidence type="ECO:0000313" key="3">
    <source>
        <dbReference type="Proteomes" id="UP000704341"/>
    </source>
</evidence>
<dbReference type="NCBIfam" id="TIGR01784">
    <property type="entry name" value="T_den_put_tspse"/>
    <property type="match status" value="1"/>
</dbReference>
<sequence>MNKNLSREEQIALIYDRWQKMTITSDPMFGLVMQNKEICLELINRALPKLKAKKIIQLESQKDVNSVGARRVRFDVYVRDSKNNIVVIEMQVNDQKNLPARLRYYQEQVDHGLLHPGEDYSILNHYPTYIIMFCNFDYFGRGWARYEFKLTCTKDHHLRFDDKRTIVVFNALAKEFDSDDQAIKNFLALMRNKDDNNSRFIAQIQSEIKRVKNDPERRDGFMKYEINLMDAKRKGLEEGLKEGRKKGREEGLEEGRKKGLKEARLSSIKDLVSTLQELNIEPDVIKQKVSEKYHLSAQEVNEFLKEE</sequence>
<reference evidence="2 3" key="1">
    <citation type="submission" date="2018-07" db="EMBL/GenBank/DDBJ databases">
        <title>Phylogenomic Insights into understanding Host Adaptation of Lactobacillus reuteri by a novel species, Lactobacillus spp. M31.</title>
        <authorList>
            <person name="Sharma S."/>
            <person name="Patil P."/>
            <person name="Korpole S."/>
            <person name="Patil P.B."/>
        </authorList>
    </citation>
    <scope>NUCLEOTIDE SEQUENCE [LARGE SCALE GENOMIC DNA]</scope>
    <source>
        <strain evidence="2 3">M31</strain>
    </source>
</reference>
<protein>
    <submittedName>
        <fullName evidence="2">Rpn family recombination-promoting nuclease/putative transposase</fullName>
    </submittedName>
</protein>
<name>A0ABR8P405_9LACO</name>
<gene>
    <name evidence="2" type="ORF">DTK66_01160</name>
</gene>
<feature type="region of interest" description="Disordered" evidence="1">
    <location>
        <begin position="237"/>
        <end position="261"/>
    </location>
</feature>
<dbReference type="RefSeq" id="WP_191667502.1">
    <property type="nucleotide sequence ID" value="NZ_QORN01000003.1"/>
</dbReference>
<evidence type="ECO:0000313" key="2">
    <source>
        <dbReference type="EMBL" id="MBD5805727.1"/>
    </source>
</evidence>